<organism evidence="3 4">
    <name type="scientific">Hemibagrus wyckioides</name>
    <dbReference type="NCBI Taxonomy" id="337641"/>
    <lineage>
        <taxon>Eukaryota</taxon>
        <taxon>Metazoa</taxon>
        <taxon>Chordata</taxon>
        <taxon>Craniata</taxon>
        <taxon>Vertebrata</taxon>
        <taxon>Euteleostomi</taxon>
        <taxon>Actinopterygii</taxon>
        <taxon>Neopterygii</taxon>
        <taxon>Teleostei</taxon>
        <taxon>Ostariophysi</taxon>
        <taxon>Siluriformes</taxon>
        <taxon>Bagridae</taxon>
        <taxon>Hemibagrus</taxon>
    </lineage>
</organism>
<dbReference type="PANTHER" id="PTHR23267">
    <property type="entry name" value="IMMUNOGLOBULIN LIGHT CHAIN"/>
    <property type="match status" value="1"/>
</dbReference>
<evidence type="ECO:0000313" key="3">
    <source>
        <dbReference type="EMBL" id="KAG7324521.1"/>
    </source>
</evidence>
<dbReference type="InterPro" id="IPR013783">
    <property type="entry name" value="Ig-like_fold"/>
</dbReference>
<feature type="signal peptide" evidence="1">
    <location>
        <begin position="1"/>
        <end position="20"/>
    </location>
</feature>
<dbReference type="InterPro" id="IPR007110">
    <property type="entry name" value="Ig-like_dom"/>
</dbReference>
<evidence type="ECO:0000259" key="2">
    <source>
        <dbReference type="PROSITE" id="PS50835"/>
    </source>
</evidence>
<dbReference type="Proteomes" id="UP000824219">
    <property type="component" value="Linkage Group LG14"/>
</dbReference>
<dbReference type="InterPro" id="IPR013106">
    <property type="entry name" value="Ig_V-set"/>
</dbReference>
<dbReference type="SMART" id="SM00406">
    <property type="entry name" value="IGv"/>
    <property type="match status" value="2"/>
</dbReference>
<feature type="chain" id="PRO_5038559006" description="Ig-like domain-containing protein" evidence="1">
    <location>
        <begin position="21"/>
        <end position="200"/>
    </location>
</feature>
<sequence length="200" mass="22142">MTFIPVFIWTLILWTQECRGQATVTQTPAVKSALPGETVTINCRTSQAVFSSNYLHWYQQKPGEAPKLLVKLANQRQSECRGQVTVTQTPAVKSALPGETVTINCRTSQAVYHHSSYGHFLHWYQQKPGEAPKLLIKLANQRLSGIPARFSGSGSGSDFTLTISGVQTEDAGDYYCQSYHSGGVFTQCYRVVQKPPSVRL</sequence>
<dbReference type="InterPro" id="IPR036179">
    <property type="entry name" value="Ig-like_dom_sf"/>
</dbReference>
<dbReference type="FunFam" id="2.60.40.10:FF:001495">
    <property type="entry name" value="Si:dkey-234i14.13"/>
    <property type="match status" value="1"/>
</dbReference>
<dbReference type="AlphaFoldDB" id="A0A9D3NJ73"/>
<keyword evidence="4" id="KW-1185">Reference proteome</keyword>
<dbReference type="PROSITE" id="PS50835">
    <property type="entry name" value="IG_LIKE"/>
    <property type="match status" value="1"/>
</dbReference>
<dbReference type="InterPro" id="IPR050150">
    <property type="entry name" value="IgV_Light_Chain"/>
</dbReference>
<reference evidence="3 4" key="1">
    <citation type="submission" date="2021-06" db="EMBL/GenBank/DDBJ databases">
        <title>Chromosome-level genome assembly of the red-tail catfish (Hemibagrus wyckioides).</title>
        <authorList>
            <person name="Shao F."/>
        </authorList>
    </citation>
    <scope>NUCLEOTIDE SEQUENCE [LARGE SCALE GENOMIC DNA]</scope>
    <source>
        <strain evidence="3">EC202008001</strain>
        <tissue evidence="3">Blood</tissue>
    </source>
</reference>
<protein>
    <recommendedName>
        <fullName evidence="2">Ig-like domain-containing protein</fullName>
    </recommendedName>
</protein>
<dbReference type="SMART" id="SM00409">
    <property type="entry name" value="IG"/>
    <property type="match status" value="2"/>
</dbReference>
<gene>
    <name evidence="3" type="ORF">KOW79_012537</name>
</gene>
<evidence type="ECO:0000313" key="4">
    <source>
        <dbReference type="Proteomes" id="UP000824219"/>
    </source>
</evidence>
<dbReference type="Gene3D" id="2.60.40.10">
    <property type="entry name" value="Immunoglobulins"/>
    <property type="match status" value="2"/>
</dbReference>
<dbReference type="SUPFAM" id="SSF48726">
    <property type="entry name" value="Immunoglobulin"/>
    <property type="match status" value="2"/>
</dbReference>
<feature type="domain" description="Ig-like" evidence="2">
    <location>
        <begin position="66"/>
        <end position="192"/>
    </location>
</feature>
<keyword evidence="1" id="KW-0732">Signal</keyword>
<dbReference type="OrthoDB" id="8805761at2759"/>
<name>A0A9D3NJ73_9TELE</name>
<proteinExistence type="predicted"/>
<accession>A0A9D3NJ73</accession>
<evidence type="ECO:0000256" key="1">
    <source>
        <dbReference type="SAM" id="SignalP"/>
    </source>
</evidence>
<dbReference type="EMBL" id="JAHKSW010000014">
    <property type="protein sequence ID" value="KAG7324521.1"/>
    <property type="molecule type" value="Genomic_DNA"/>
</dbReference>
<comment type="caution">
    <text evidence="3">The sequence shown here is derived from an EMBL/GenBank/DDBJ whole genome shotgun (WGS) entry which is preliminary data.</text>
</comment>
<dbReference type="Pfam" id="PF07686">
    <property type="entry name" value="V-set"/>
    <property type="match status" value="1"/>
</dbReference>
<dbReference type="InterPro" id="IPR003599">
    <property type="entry name" value="Ig_sub"/>
</dbReference>